<dbReference type="SUPFAM" id="SSF55874">
    <property type="entry name" value="ATPase domain of HSP90 chaperone/DNA topoisomerase II/histidine kinase"/>
    <property type="match status" value="1"/>
</dbReference>
<dbReference type="PRINTS" id="PR00344">
    <property type="entry name" value="BCTRLSENSOR"/>
</dbReference>
<dbReference type="SMART" id="SM00387">
    <property type="entry name" value="HATPase_c"/>
    <property type="match status" value="1"/>
</dbReference>
<evidence type="ECO:0000256" key="1">
    <source>
        <dbReference type="ARBA" id="ARBA00000085"/>
    </source>
</evidence>
<protein>
    <recommendedName>
        <fullName evidence="2">histidine kinase</fullName>
        <ecNumber evidence="2">2.7.13.3</ecNumber>
    </recommendedName>
</protein>
<feature type="transmembrane region" description="Helical" evidence="7">
    <location>
        <begin position="43"/>
        <end position="65"/>
    </location>
</feature>
<comment type="catalytic activity">
    <reaction evidence="1">
        <text>ATP + protein L-histidine = ADP + protein N-phospho-L-histidine.</text>
        <dbReference type="EC" id="2.7.13.3"/>
    </reaction>
</comment>
<dbReference type="GO" id="GO:0005524">
    <property type="term" value="F:ATP binding"/>
    <property type="evidence" value="ECO:0007669"/>
    <property type="project" value="UniProtKB-KW"/>
</dbReference>
<keyword evidence="6" id="KW-0067">ATP-binding</keyword>
<proteinExistence type="predicted"/>
<dbReference type="AlphaFoldDB" id="A0A4U5JB40"/>
<comment type="caution">
    <text evidence="9">The sequence shown here is derived from an EMBL/GenBank/DDBJ whole genome shotgun (WGS) entry which is preliminary data.</text>
</comment>
<dbReference type="InterPro" id="IPR003594">
    <property type="entry name" value="HATPase_dom"/>
</dbReference>
<keyword evidence="4" id="KW-0547">Nucleotide-binding</keyword>
<evidence type="ECO:0000259" key="8">
    <source>
        <dbReference type="PROSITE" id="PS50109"/>
    </source>
</evidence>
<evidence type="ECO:0000256" key="7">
    <source>
        <dbReference type="SAM" id="Phobius"/>
    </source>
</evidence>
<evidence type="ECO:0000256" key="6">
    <source>
        <dbReference type="ARBA" id="ARBA00022840"/>
    </source>
</evidence>
<dbReference type="GO" id="GO:0004673">
    <property type="term" value="F:protein histidine kinase activity"/>
    <property type="evidence" value="ECO:0007669"/>
    <property type="project" value="UniProtKB-EC"/>
</dbReference>
<reference evidence="9 10" key="1">
    <citation type="submission" date="2019-04" db="EMBL/GenBank/DDBJ databases">
        <title>Natronomonas sp. F20-122 a newhaloarchaeon isolated from a saline saltern of Isla Bacuta, Huelva, Spain.</title>
        <authorList>
            <person name="Duran-Viseras A."/>
            <person name="Sanchez-Porro C."/>
            <person name="Ventosa A."/>
        </authorList>
    </citation>
    <scope>NUCLEOTIDE SEQUENCE [LARGE SCALE GENOMIC DNA]</scope>
    <source>
        <strain evidence="9 10">F20-122</strain>
    </source>
</reference>
<keyword evidence="3" id="KW-0808">Transferase</keyword>
<keyword evidence="7" id="KW-0472">Membrane</keyword>
<sequence>MGQAMQNATPLGTLAAGFISLIGFVLLVPNAQRLLAGGGPTPALVLAVLGVLLPAALVVIGYLLLRDDTTATHLPQIAGWAALGTALLALILALISLSGVPLPLYAGATLLSVSTFAHVIIGVRDVQRIRAEELAIQREKLAVLNRLVRHNLRHEAQYLLGVESEVERADTPESRAELSERVRTIANRLSETHDTLNRSQEIIKGGDRSTTPIDVHHAVEDVVREYRATYPDATIAVDVPTEYRVSAGREFRTVLEELIENAIVYADGVPDVQVSAAKSGRRIKLEVTDNGPGIPEPDRSVIAREVEIDQMTHAQGLGLWFVRWAMDAYDGEFGLDTDGNGTTVTLELASP</sequence>
<keyword evidence="7" id="KW-1133">Transmembrane helix</keyword>
<dbReference type="InterPro" id="IPR004358">
    <property type="entry name" value="Sig_transdc_His_kin-like_C"/>
</dbReference>
<dbReference type="InterPro" id="IPR050980">
    <property type="entry name" value="2C_sensor_his_kinase"/>
</dbReference>
<feature type="transmembrane region" description="Helical" evidence="7">
    <location>
        <begin position="104"/>
        <end position="123"/>
    </location>
</feature>
<feature type="transmembrane region" description="Helical" evidence="7">
    <location>
        <begin position="77"/>
        <end position="98"/>
    </location>
</feature>
<keyword evidence="5 9" id="KW-0418">Kinase</keyword>
<dbReference type="EC" id="2.7.13.3" evidence="2"/>
<feature type="transmembrane region" description="Helical" evidence="7">
    <location>
        <begin position="12"/>
        <end position="31"/>
    </location>
</feature>
<accession>A0A4U5JB40</accession>
<name>A0A4U5JB40_9EURY</name>
<dbReference type="InterPro" id="IPR036890">
    <property type="entry name" value="HATPase_C_sf"/>
</dbReference>
<keyword evidence="10" id="KW-1185">Reference proteome</keyword>
<dbReference type="EMBL" id="QKNX01000002">
    <property type="protein sequence ID" value="TKR26422.1"/>
    <property type="molecule type" value="Genomic_DNA"/>
</dbReference>
<evidence type="ECO:0000256" key="2">
    <source>
        <dbReference type="ARBA" id="ARBA00012438"/>
    </source>
</evidence>
<evidence type="ECO:0000313" key="10">
    <source>
        <dbReference type="Proteomes" id="UP000308037"/>
    </source>
</evidence>
<gene>
    <name evidence="9" type="ORF">DM868_08025</name>
</gene>
<dbReference type="PANTHER" id="PTHR44936:SF10">
    <property type="entry name" value="SENSOR PROTEIN RSTB"/>
    <property type="match status" value="1"/>
</dbReference>
<evidence type="ECO:0000256" key="3">
    <source>
        <dbReference type="ARBA" id="ARBA00022679"/>
    </source>
</evidence>
<evidence type="ECO:0000313" key="9">
    <source>
        <dbReference type="EMBL" id="TKR26422.1"/>
    </source>
</evidence>
<dbReference type="PANTHER" id="PTHR44936">
    <property type="entry name" value="SENSOR PROTEIN CREC"/>
    <property type="match status" value="1"/>
</dbReference>
<evidence type="ECO:0000256" key="4">
    <source>
        <dbReference type="ARBA" id="ARBA00022741"/>
    </source>
</evidence>
<dbReference type="Pfam" id="PF02518">
    <property type="entry name" value="HATPase_c"/>
    <property type="match status" value="1"/>
</dbReference>
<dbReference type="Gene3D" id="3.30.565.10">
    <property type="entry name" value="Histidine kinase-like ATPase, C-terminal domain"/>
    <property type="match status" value="1"/>
</dbReference>
<feature type="domain" description="Histidine kinase" evidence="8">
    <location>
        <begin position="147"/>
        <end position="351"/>
    </location>
</feature>
<dbReference type="Proteomes" id="UP000308037">
    <property type="component" value="Unassembled WGS sequence"/>
</dbReference>
<dbReference type="PROSITE" id="PS50109">
    <property type="entry name" value="HIS_KIN"/>
    <property type="match status" value="1"/>
</dbReference>
<dbReference type="InterPro" id="IPR005467">
    <property type="entry name" value="His_kinase_dom"/>
</dbReference>
<dbReference type="CDD" id="cd00075">
    <property type="entry name" value="HATPase"/>
    <property type="match status" value="1"/>
</dbReference>
<organism evidence="9 10">
    <name type="scientific">Natronomonas salsuginis</name>
    <dbReference type="NCBI Taxonomy" id="2217661"/>
    <lineage>
        <taxon>Archaea</taxon>
        <taxon>Methanobacteriati</taxon>
        <taxon>Methanobacteriota</taxon>
        <taxon>Stenosarchaea group</taxon>
        <taxon>Halobacteria</taxon>
        <taxon>Halobacteriales</taxon>
        <taxon>Natronomonadaceae</taxon>
        <taxon>Natronomonas</taxon>
    </lineage>
</organism>
<evidence type="ECO:0000256" key="5">
    <source>
        <dbReference type="ARBA" id="ARBA00022777"/>
    </source>
</evidence>
<keyword evidence="7" id="KW-0812">Transmembrane</keyword>